<dbReference type="SUPFAM" id="SSF54427">
    <property type="entry name" value="NTF2-like"/>
    <property type="match status" value="1"/>
</dbReference>
<evidence type="ECO:0000313" key="2">
    <source>
        <dbReference type="EMBL" id="TDP82672.1"/>
    </source>
</evidence>
<reference evidence="2 3" key="1">
    <citation type="submission" date="2019-03" db="EMBL/GenBank/DDBJ databases">
        <title>Genomic Encyclopedia of Type Strains, Phase IV (KMG-IV): sequencing the most valuable type-strain genomes for metagenomic binning, comparative biology and taxonomic classification.</title>
        <authorList>
            <person name="Goeker M."/>
        </authorList>
    </citation>
    <scope>NUCLEOTIDE SEQUENCE [LARGE SCALE GENOMIC DNA]</scope>
    <source>
        <strain evidence="2 3">DSM 102969</strain>
    </source>
</reference>
<gene>
    <name evidence="2" type="ORF">EDD54_3941</name>
</gene>
<feature type="domain" description="SnoaL-like" evidence="1">
    <location>
        <begin position="10"/>
        <end position="121"/>
    </location>
</feature>
<dbReference type="GO" id="GO:0016853">
    <property type="term" value="F:isomerase activity"/>
    <property type="evidence" value="ECO:0007669"/>
    <property type="project" value="UniProtKB-KW"/>
</dbReference>
<evidence type="ECO:0000313" key="3">
    <source>
        <dbReference type="Proteomes" id="UP000294547"/>
    </source>
</evidence>
<dbReference type="OrthoDB" id="582835at2"/>
<dbReference type="NCBIfam" id="TIGR02096">
    <property type="entry name" value="ketosteroid isomerase-related protein"/>
    <property type="match status" value="1"/>
</dbReference>
<dbReference type="EMBL" id="SNXY01000010">
    <property type="protein sequence ID" value="TDP82672.1"/>
    <property type="molecule type" value="Genomic_DNA"/>
</dbReference>
<evidence type="ECO:0000259" key="1">
    <source>
        <dbReference type="Pfam" id="PF12680"/>
    </source>
</evidence>
<dbReference type="Proteomes" id="UP000294547">
    <property type="component" value="Unassembled WGS sequence"/>
</dbReference>
<dbReference type="Gene3D" id="3.10.450.50">
    <property type="match status" value="1"/>
</dbReference>
<proteinExistence type="predicted"/>
<sequence>MAADETIALVRRYFEALDARSIAGVLATLDPEVVHDVNQGGRRIGREAFESFLIHMARCYRETCADLVVFASDDGGRAAAEYTLRGTYEATEDGLPEARGQRYSIAGGSFFAIEDGLIVRVTSYYNLEDWLARIAEG</sequence>
<keyword evidence="2" id="KW-0413">Isomerase</keyword>
<dbReference type="InterPro" id="IPR011721">
    <property type="entry name" value="CHP02096"/>
</dbReference>
<dbReference type="InterPro" id="IPR037401">
    <property type="entry name" value="SnoaL-like"/>
</dbReference>
<protein>
    <submittedName>
        <fullName evidence="2">Steroid delta-isomerase-like uncharacterized protein</fullName>
    </submittedName>
</protein>
<keyword evidence="3" id="KW-1185">Reference proteome</keyword>
<name>A0A4R6R9L9_9HYPH</name>
<comment type="caution">
    <text evidence="2">The sequence shown here is derived from an EMBL/GenBank/DDBJ whole genome shotgun (WGS) entry which is preliminary data.</text>
</comment>
<accession>A0A4R6R9L9</accession>
<dbReference type="InterPro" id="IPR032710">
    <property type="entry name" value="NTF2-like_dom_sf"/>
</dbReference>
<dbReference type="Pfam" id="PF12680">
    <property type="entry name" value="SnoaL_2"/>
    <property type="match status" value="1"/>
</dbReference>
<dbReference type="RefSeq" id="WP_126538926.1">
    <property type="nucleotide sequence ID" value="NZ_BSPM01000007.1"/>
</dbReference>
<dbReference type="AlphaFoldDB" id="A0A4R6R9L9"/>
<organism evidence="2 3">
    <name type="scientific">Oharaeibacter diazotrophicus</name>
    <dbReference type="NCBI Taxonomy" id="1920512"/>
    <lineage>
        <taxon>Bacteria</taxon>
        <taxon>Pseudomonadati</taxon>
        <taxon>Pseudomonadota</taxon>
        <taxon>Alphaproteobacteria</taxon>
        <taxon>Hyphomicrobiales</taxon>
        <taxon>Pleomorphomonadaceae</taxon>
        <taxon>Oharaeibacter</taxon>
    </lineage>
</organism>